<feature type="region of interest" description="Disordered" evidence="1">
    <location>
        <begin position="1"/>
        <end position="79"/>
    </location>
</feature>
<sequence length="79" mass="8788">GIKVQSKCPSPTPLEQEDVPQNEEEQKDEEMNDGEEKEKEVSGSTHVTAQDVTGQAPNLEATITKGLRLKRRAHSTSQW</sequence>
<protein>
    <submittedName>
        <fullName evidence="2">Uncharacterized protein</fullName>
    </submittedName>
</protein>
<feature type="non-terminal residue" evidence="2">
    <location>
        <position position="79"/>
    </location>
</feature>
<evidence type="ECO:0000313" key="3">
    <source>
        <dbReference type="Proteomes" id="UP000824469"/>
    </source>
</evidence>
<comment type="caution">
    <text evidence="2">The sequence shown here is derived from an EMBL/GenBank/DDBJ whole genome shotgun (WGS) entry which is preliminary data.</text>
</comment>
<dbReference type="EMBL" id="JAHRHJ020000011">
    <property type="protein sequence ID" value="KAH9294913.1"/>
    <property type="molecule type" value="Genomic_DNA"/>
</dbReference>
<keyword evidence="3" id="KW-1185">Reference proteome</keyword>
<evidence type="ECO:0000313" key="2">
    <source>
        <dbReference type="EMBL" id="KAH9294913.1"/>
    </source>
</evidence>
<accession>A0AA38C9P3</accession>
<feature type="compositionally biased region" description="Acidic residues" evidence="1">
    <location>
        <begin position="15"/>
        <end position="33"/>
    </location>
</feature>
<dbReference type="Proteomes" id="UP000824469">
    <property type="component" value="Unassembled WGS sequence"/>
</dbReference>
<proteinExistence type="predicted"/>
<name>A0AA38C9P3_TAXCH</name>
<feature type="non-terminal residue" evidence="2">
    <location>
        <position position="1"/>
    </location>
</feature>
<reference evidence="2 3" key="1">
    <citation type="journal article" date="2021" name="Nat. Plants">
        <title>The Taxus genome provides insights into paclitaxel biosynthesis.</title>
        <authorList>
            <person name="Xiong X."/>
            <person name="Gou J."/>
            <person name="Liao Q."/>
            <person name="Li Y."/>
            <person name="Zhou Q."/>
            <person name="Bi G."/>
            <person name="Li C."/>
            <person name="Du R."/>
            <person name="Wang X."/>
            <person name="Sun T."/>
            <person name="Guo L."/>
            <person name="Liang H."/>
            <person name="Lu P."/>
            <person name="Wu Y."/>
            <person name="Zhang Z."/>
            <person name="Ro D.K."/>
            <person name="Shang Y."/>
            <person name="Huang S."/>
            <person name="Yan J."/>
        </authorList>
    </citation>
    <scope>NUCLEOTIDE SEQUENCE [LARGE SCALE GENOMIC DNA]</scope>
    <source>
        <strain evidence="2">Ta-2019</strain>
    </source>
</reference>
<feature type="compositionally biased region" description="Polar residues" evidence="1">
    <location>
        <begin position="42"/>
        <end position="56"/>
    </location>
</feature>
<organism evidence="2 3">
    <name type="scientific">Taxus chinensis</name>
    <name type="common">Chinese yew</name>
    <name type="synonym">Taxus wallichiana var. chinensis</name>
    <dbReference type="NCBI Taxonomy" id="29808"/>
    <lineage>
        <taxon>Eukaryota</taxon>
        <taxon>Viridiplantae</taxon>
        <taxon>Streptophyta</taxon>
        <taxon>Embryophyta</taxon>
        <taxon>Tracheophyta</taxon>
        <taxon>Spermatophyta</taxon>
        <taxon>Pinopsida</taxon>
        <taxon>Pinidae</taxon>
        <taxon>Conifers II</taxon>
        <taxon>Cupressales</taxon>
        <taxon>Taxaceae</taxon>
        <taxon>Taxus</taxon>
    </lineage>
</organism>
<gene>
    <name evidence="2" type="ORF">KI387_038501</name>
</gene>
<dbReference type="AlphaFoldDB" id="A0AA38C9P3"/>
<evidence type="ECO:0000256" key="1">
    <source>
        <dbReference type="SAM" id="MobiDB-lite"/>
    </source>
</evidence>
<feature type="compositionally biased region" description="Basic residues" evidence="1">
    <location>
        <begin position="67"/>
        <end position="79"/>
    </location>
</feature>